<evidence type="ECO:0000313" key="2">
    <source>
        <dbReference type="EMBL" id="KNX40165.1"/>
    </source>
</evidence>
<dbReference type="InterPro" id="IPR036465">
    <property type="entry name" value="vWFA_dom_sf"/>
</dbReference>
<comment type="caution">
    <text evidence="2">The sequence shown here is derived from an EMBL/GenBank/DDBJ whole genome shotgun (WGS) entry which is preliminary data.</text>
</comment>
<dbReference type="PANTHER" id="PTHR10579">
    <property type="entry name" value="CALCIUM-ACTIVATED CHLORIDE CHANNEL REGULATOR"/>
    <property type="match status" value="1"/>
</dbReference>
<accession>A0A0L6CR85</accession>
<dbReference type="RefSeq" id="WP_082237921.1">
    <property type="nucleotide sequence ID" value="NZ_CP118494.1"/>
</dbReference>
<keyword evidence="3" id="KW-1185">Reference proteome</keyword>
<feature type="domain" description="VWFA" evidence="1">
    <location>
        <begin position="79"/>
        <end position="188"/>
    </location>
</feature>
<dbReference type="AlphaFoldDB" id="A0A0L6CR85"/>
<dbReference type="InterPro" id="IPR051266">
    <property type="entry name" value="CLCR"/>
</dbReference>
<evidence type="ECO:0000313" key="3">
    <source>
        <dbReference type="Proteomes" id="UP000037046"/>
    </source>
</evidence>
<dbReference type="CDD" id="cd00198">
    <property type="entry name" value="vWFA"/>
    <property type="match status" value="1"/>
</dbReference>
<dbReference type="PANTHER" id="PTHR10579:SF43">
    <property type="entry name" value="ZINC FINGER (C3HC4-TYPE RING FINGER) FAMILY PROTEIN"/>
    <property type="match status" value="1"/>
</dbReference>
<gene>
    <name evidence="2" type="ORF">ROTO_32890</name>
</gene>
<dbReference type="PATRIC" id="fig|74031.6.peg.3358"/>
<proteinExistence type="predicted"/>
<dbReference type="SUPFAM" id="SSF53300">
    <property type="entry name" value="vWA-like"/>
    <property type="match status" value="1"/>
</dbReference>
<dbReference type="InterPro" id="IPR002035">
    <property type="entry name" value="VWF_A"/>
</dbReference>
<organism evidence="2 3">
    <name type="scientific">Roseovarius tolerans</name>
    <dbReference type="NCBI Taxonomy" id="74031"/>
    <lineage>
        <taxon>Bacteria</taxon>
        <taxon>Pseudomonadati</taxon>
        <taxon>Pseudomonadota</taxon>
        <taxon>Alphaproteobacteria</taxon>
        <taxon>Rhodobacterales</taxon>
        <taxon>Roseobacteraceae</taxon>
        <taxon>Roseovarius</taxon>
    </lineage>
</organism>
<dbReference type="Proteomes" id="UP000037046">
    <property type="component" value="Unassembled WGS sequence"/>
</dbReference>
<dbReference type="EMBL" id="LGVV01000065">
    <property type="protein sequence ID" value="KNX40165.1"/>
    <property type="molecule type" value="Genomic_DNA"/>
</dbReference>
<dbReference type="Gene3D" id="3.40.50.410">
    <property type="entry name" value="von Willebrand factor, type A domain"/>
    <property type="match status" value="1"/>
</dbReference>
<dbReference type="Pfam" id="PF13519">
    <property type="entry name" value="VWA_2"/>
    <property type="match status" value="1"/>
</dbReference>
<reference evidence="3" key="1">
    <citation type="submission" date="2015-07" db="EMBL/GenBank/DDBJ databases">
        <title>Draft Genome Sequence of Roseovarius tolerans EL-164, a producer of N-Acylated Alanine Methyl Esters (NAMEs).</title>
        <authorList>
            <person name="Voget S."/>
            <person name="Bruns H."/>
            <person name="Wagner-Doebler I."/>
            <person name="Schulz S."/>
            <person name="Daniel R."/>
        </authorList>
    </citation>
    <scope>NUCLEOTIDE SEQUENCE [LARGE SCALE GENOMIC DNA]</scope>
    <source>
        <strain evidence="3">EL-164</strain>
    </source>
</reference>
<name>A0A0L6CR85_9RHOB</name>
<evidence type="ECO:0000259" key="1">
    <source>
        <dbReference type="PROSITE" id="PS50234"/>
    </source>
</evidence>
<dbReference type="PROSITE" id="PS50234">
    <property type="entry name" value="VWFA"/>
    <property type="match status" value="1"/>
</dbReference>
<sequence length="212" mass="20931">MNPTATIDSGRSMASLGARPWAFIAALMLSVGLFGGSAANAAGSVQFNSPADGSSAVVNTAITPTGSASITGTTGDGLDLVLVLDSSGSMGGSRAAAQRAAAKALVASLPTSTSSVSIVEFDSDANLVIGLTPLTPASNITAINAAIDVVDASGGTFIGSGIDEATGILTGAGATASRSQQMVVLSDGAPPLEIPPSMQPLHWPPAWKTFMR</sequence>
<protein>
    <submittedName>
        <fullName evidence="2">von Willebrand factor type A domain protein</fullName>
    </submittedName>
</protein>